<protein>
    <recommendedName>
        <fullName evidence="2 10">FAD:protein FMN transferase</fullName>
        <ecNumber evidence="1 10">2.7.1.180</ecNumber>
    </recommendedName>
    <alternativeName>
        <fullName evidence="8 10">Flavin transferase</fullName>
    </alternativeName>
</protein>
<comment type="similarity">
    <text evidence="10">Belongs to the ApbE family.</text>
</comment>
<dbReference type="Proteomes" id="UP000578449">
    <property type="component" value="Unassembled WGS sequence"/>
</dbReference>
<reference evidence="12 13" key="1">
    <citation type="submission" date="2020-08" db="EMBL/GenBank/DDBJ databases">
        <title>Genomic Encyclopedia of Type Strains, Phase IV (KMG-IV): sequencing the most valuable type-strain genomes for metagenomic binning, comparative biology and taxonomic classification.</title>
        <authorList>
            <person name="Goeker M."/>
        </authorList>
    </citation>
    <scope>NUCLEOTIDE SEQUENCE [LARGE SCALE GENOMIC DNA]</scope>
    <source>
        <strain evidence="12 13">DSM 45615</strain>
    </source>
</reference>
<name>A0A840P870_9ACTN</name>
<evidence type="ECO:0000256" key="9">
    <source>
        <dbReference type="ARBA" id="ARBA00048540"/>
    </source>
</evidence>
<evidence type="ECO:0000256" key="7">
    <source>
        <dbReference type="ARBA" id="ARBA00022842"/>
    </source>
</evidence>
<dbReference type="GO" id="GO:0016740">
    <property type="term" value="F:transferase activity"/>
    <property type="evidence" value="ECO:0007669"/>
    <property type="project" value="UniProtKB-UniRule"/>
</dbReference>
<evidence type="ECO:0000256" key="8">
    <source>
        <dbReference type="ARBA" id="ARBA00031306"/>
    </source>
</evidence>
<dbReference type="Gene3D" id="3.10.520.10">
    <property type="entry name" value="ApbE-like domains"/>
    <property type="match status" value="1"/>
</dbReference>
<organism evidence="12 13">
    <name type="scientific">Thermocatellispora tengchongensis</name>
    <dbReference type="NCBI Taxonomy" id="1073253"/>
    <lineage>
        <taxon>Bacteria</taxon>
        <taxon>Bacillati</taxon>
        <taxon>Actinomycetota</taxon>
        <taxon>Actinomycetes</taxon>
        <taxon>Streptosporangiales</taxon>
        <taxon>Streptosporangiaceae</taxon>
        <taxon>Thermocatellispora</taxon>
    </lineage>
</organism>
<dbReference type="InterPro" id="IPR003374">
    <property type="entry name" value="ApbE-like_sf"/>
</dbReference>
<dbReference type="PANTHER" id="PTHR30040:SF2">
    <property type="entry name" value="FAD:PROTEIN FMN TRANSFERASE"/>
    <property type="match status" value="1"/>
</dbReference>
<evidence type="ECO:0000256" key="10">
    <source>
        <dbReference type="PIRNR" id="PIRNR006268"/>
    </source>
</evidence>
<dbReference type="SUPFAM" id="SSF143631">
    <property type="entry name" value="ApbE-like"/>
    <property type="match status" value="1"/>
</dbReference>
<keyword evidence="12" id="KW-0449">Lipoprotein</keyword>
<comment type="catalytic activity">
    <reaction evidence="9 10">
        <text>L-threonyl-[protein] + FAD = FMN-L-threonyl-[protein] + AMP + H(+)</text>
        <dbReference type="Rhea" id="RHEA:36847"/>
        <dbReference type="Rhea" id="RHEA-COMP:11060"/>
        <dbReference type="Rhea" id="RHEA-COMP:11061"/>
        <dbReference type="ChEBI" id="CHEBI:15378"/>
        <dbReference type="ChEBI" id="CHEBI:30013"/>
        <dbReference type="ChEBI" id="CHEBI:57692"/>
        <dbReference type="ChEBI" id="CHEBI:74257"/>
        <dbReference type="ChEBI" id="CHEBI:456215"/>
        <dbReference type="EC" id="2.7.1.180"/>
    </reaction>
</comment>
<keyword evidence="6 10" id="KW-0274">FAD</keyword>
<keyword evidence="13" id="KW-1185">Reference proteome</keyword>
<keyword evidence="3 10" id="KW-0285">Flavoprotein</keyword>
<gene>
    <name evidence="12" type="ORF">HNP84_003787</name>
</gene>
<evidence type="ECO:0000256" key="6">
    <source>
        <dbReference type="ARBA" id="ARBA00022827"/>
    </source>
</evidence>
<dbReference type="EMBL" id="JACHGN010000007">
    <property type="protein sequence ID" value="MBB5134061.1"/>
    <property type="molecule type" value="Genomic_DNA"/>
</dbReference>
<keyword evidence="4 10" id="KW-0808">Transferase</keyword>
<comment type="cofactor">
    <cofactor evidence="11">
        <name>Mg(2+)</name>
        <dbReference type="ChEBI" id="CHEBI:18420"/>
    </cofactor>
    <cofactor evidence="11">
        <name>Mn(2+)</name>
        <dbReference type="ChEBI" id="CHEBI:29035"/>
    </cofactor>
    <text evidence="11">Magnesium. Can also use manganese.</text>
</comment>
<dbReference type="Pfam" id="PF02424">
    <property type="entry name" value="ApbE"/>
    <property type="match status" value="1"/>
</dbReference>
<evidence type="ECO:0000313" key="12">
    <source>
        <dbReference type="EMBL" id="MBB5134061.1"/>
    </source>
</evidence>
<feature type="binding site" evidence="11">
    <location>
        <position position="260"/>
    </location>
    <ligand>
        <name>Mg(2+)</name>
        <dbReference type="ChEBI" id="CHEBI:18420"/>
    </ligand>
</feature>
<dbReference type="RefSeq" id="WP_185050968.1">
    <property type="nucleotide sequence ID" value="NZ_BAABIX010000031.1"/>
</dbReference>
<dbReference type="AlphaFoldDB" id="A0A840P870"/>
<evidence type="ECO:0000256" key="1">
    <source>
        <dbReference type="ARBA" id="ARBA00011955"/>
    </source>
</evidence>
<keyword evidence="7 10" id="KW-0460">Magnesium</keyword>
<dbReference type="InterPro" id="IPR024932">
    <property type="entry name" value="ApbE"/>
</dbReference>
<accession>A0A840P870</accession>
<keyword evidence="5 10" id="KW-0479">Metal-binding</keyword>
<evidence type="ECO:0000256" key="11">
    <source>
        <dbReference type="PIRSR" id="PIRSR006268-2"/>
    </source>
</evidence>
<evidence type="ECO:0000256" key="2">
    <source>
        <dbReference type="ARBA" id="ARBA00016337"/>
    </source>
</evidence>
<sequence>MRALRGRVMGTELLLAGLGPGEQAAVLGRLREVERVFSRFRPGSDVSRANASAGAWVEVSEPFLAVLEEACGHYARTGGLFCPFLGAELARLGYDTDFGVVAARGPVREEPPPPVPERPVIEVDRERRRVRLPPGLAVDLGGFVKGWGVQRAAEALRSDGVARGLIDAGGDLVAWRAPGDPPWRIGVEHPLRPEPVGVLEPAAGLVAVATSSTVRRSWAAEGGGRLHHILDPRTGRPARSGCVQATVVGADLAAAEVHATCLVILGMEEGPAWLARADPSAAWICVGAEGEMRASEGAALREARTSKGRAS</sequence>
<dbReference type="EC" id="2.7.1.180" evidence="1 10"/>
<evidence type="ECO:0000313" key="13">
    <source>
        <dbReference type="Proteomes" id="UP000578449"/>
    </source>
</evidence>
<dbReference type="GO" id="GO:0046872">
    <property type="term" value="F:metal ion binding"/>
    <property type="evidence" value="ECO:0007669"/>
    <property type="project" value="UniProtKB-UniRule"/>
</dbReference>
<evidence type="ECO:0000256" key="3">
    <source>
        <dbReference type="ARBA" id="ARBA00022630"/>
    </source>
</evidence>
<proteinExistence type="inferred from homology"/>
<dbReference type="PANTHER" id="PTHR30040">
    <property type="entry name" value="THIAMINE BIOSYNTHESIS LIPOPROTEIN APBE"/>
    <property type="match status" value="1"/>
</dbReference>
<comment type="caution">
    <text evidence="12">The sequence shown here is derived from an EMBL/GenBank/DDBJ whole genome shotgun (WGS) entry which is preliminary data.</text>
</comment>
<evidence type="ECO:0000256" key="5">
    <source>
        <dbReference type="ARBA" id="ARBA00022723"/>
    </source>
</evidence>
<evidence type="ECO:0000256" key="4">
    <source>
        <dbReference type="ARBA" id="ARBA00022679"/>
    </source>
</evidence>
<dbReference type="PIRSF" id="PIRSF006268">
    <property type="entry name" value="ApbE"/>
    <property type="match status" value="1"/>
</dbReference>
<feature type="binding site" evidence="11">
    <location>
        <position position="142"/>
    </location>
    <ligand>
        <name>Mg(2+)</name>
        <dbReference type="ChEBI" id="CHEBI:18420"/>
    </ligand>
</feature>